<dbReference type="EMBL" id="JBHSBH010000004">
    <property type="protein sequence ID" value="MFC3995451.1"/>
    <property type="molecule type" value="Genomic_DNA"/>
</dbReference>
<keyword evidence="2" id="KW-1185">Reference proteome</keyword>
<proteinExistence type="predicted"/>
<evidence type="ECO:0000313" key="1">
    <source>
        <dbReference type="EMBL" id="MFC3995451.1"/>
    </source>
</evidence>
<reference evidence="2" key="1">
    <citation type="journal article" date="2019" name="Int. J. Syst. Evol. Microbiol.">
        <title>The Global Catalogue of Microorganisms (GCM) 10K type strain sequencing project: providing services to taxonomists for standard genome sequencing and annotation.</title>
        <authorList>
            <consortium name="The Broad Institute Genomics Platform"/>
            <consortium name="The Broad Institute Genome Sequencing Center for Infectious Disease"/>
            <person name="Wu L."/>
            <person name="Ma J."/>
        </authorList>
    </citation>
    <scope>NUCLEOTIDE SEQUENCE [LARGE SCALE GENOMIC DNA]</scope>
    <source>
        <strain evidence="2">TBRC 1826</strain>
    </source>
</reference>
<organism evidence="1 2">
    <name type="scientific">Nocardiopsis sediminis</name>
    <dbReference type="NCBI Taxonomy" id="1778267"/>
    <lineage>
        <taxon>Bacteria</taxon>
        <taxon>Bacillati</taxon>
        <taxon>Actinomycetota</taxon>
        <taxon>Actinomycetes</taxon>
        <taxon>Streptosporangiales</taxon>
        <taxon>Nocardiopsidaceae</taxon>
        <taxon>Nocardiopsis</taxon>
    </lineage>
</organism>
<accession>A0ABV8FH39</accession>
<dbReference type="RefSeq" id="WP_378530573.1">
    <property type="nucleotide sequence ID" value="NZ_JBHSBH010000004.1"/>
</dbReference>
<name>A0ABV8FH39_9ACTN</name>
<dbReference type="SUPFAM" id="SSF53213">
    <property type="entry name" value="LigB-like"/>
    <property type="match status" value="1"/>
</dbReference>
<gene>
    <name evidence="1" type="ORF">ACFOVU_05975</name>
</gene>
<sequence>MLIAAAVCPHPPLLVPEVARGAAGDLDGLRAACDRAVAGLAEAGPDVLVVVGGGAADHTHGPGAGGDLRPYGVPLPVGPPPAVLPLSLTIGRWLAERGGLAPARLVEVAADARPETCLVRGAGLAALAPRVALLAMGDGSARRTTASPGRFDARAVAFDSSVAAALADADTAALAALDPRLAGDLMAGGRAAWQTLAGAADGAGFTGELLAHEAPYGVGYFAALWR</sequence>
<comment type="caution">
    <text evidence="1">The sequence shown here is derived from an EMBL/GenBank/DDBJ whole genome shotgun (WGS) entry which is preliminary data.</text>
</comment>
<dbReference type="Proteomes" id="UP001595847">
    <property type="component" value="Unassembled WGS sequence"/>
</dbReference>
<protein>
    <recommendedName>
        <fullName evidence="3">Extradiol ring-cleavage dioxygenase class III enzyme subunit B domain-containing protein</fullName>
    </recommendedName>
</protein>
<evidence type="ECO:0000313" key="2">
    <source>
        <dbReference type="Proteomes" id="UP001595847"/>
    </source>
</evidence>
<dbReference type="Gene3D" id="3.40.830.10">
    <property type="entry name" value="LigB-like"/>
    <property type="match status" value="1"/>
</dbReference>
<evidence type="ECO:0008006" key="3">
    <source>
        <dbReference type="Google" id="ProtNLM"/>
    </source>
</evidence>